<keyword evidence="8 9" id="KW-0694">RNA-binding</keyword>
<dbReference type="GO" id="GO:0005737">
    <property type="term" value="C:cytoplasm"/>
    <property type="evidence" value="ECO:0007669"/>
    <property type="project" value="UniProtKB-SubCell"/>
</dbReference>
<keyword evidence="9" id="KW-0699">rRNA-binding</keyword>
<dbReference type="NCBIfam" id="TIGR02191">
    <property type="entry name" value="RNaseIII"/>
    <property type="match status" value="1"/>
</dbReference>
<dbReference type="GO" id="GO:0008033">
    <property type="term" value="P:tRNA processing"/>
    <property type="evidence" value="ECO:0007669"/>
    <property type="project" value="UniProtKB-KW"/>
</dbReference>
<dbReference type="SMART" id="SM00535">
    <property type="entry name" value="RIBOc"/>
    <property type="match status" value="1"/>
</dbReference>
<dbReference type="GO" id="GO:0010468">
    <property type="term" value="P:regulation of gene expression"/>
    <property type="evidence" value="ECO:0007669"/>
    <property type="project" value="TreeGrafter"/>
</dbReference>
<dbReference type="EC" id="3.1.26.3" evidence="9"/>
<feature type="active site" evidence="9">
    <location>
        <position position="52"/>
    </location>
</feature>
<evidence type="ECO:0000256" key="1">
    <source>
        <dbReference type="ARBA" id="ARBA00000109"/>
    </source>
</evidence>
<evidence type="ECO:0000256" key="6">
    <source>
        <dbReference type="ARBA" id="ARBA00022759"/>
    </source>
</evidence>
<evidence type="ECO:0000259" key="11">
    <source>
        <dbReference type="PROSITE" id="PS50142"/>
    </source>
</evidence>
<dbReference type="FunFam" id="1.10.1520.10:FF:000001">
    <property type="entry name" value="Ribonuclease 3"/>
    <property type="match status" value="1"/>
</dbReference>
<evidence type="ECO:0000256" key="3">
    <source>
        <dbReference type="ARBA" id="ARBA00022552"/>
    </source>
</evidence>
<dbReference type="GO" id="GO:0019843">
    <property type="term" value="F:rRNA binding"/>
    <property type="evidence" value="ECO:0007669"/>
    <property type="project" value="UniProtKB-KW"/>
</dbReference>
<gene>
    <name evidence="9" type="primary">rnc</name>
    <name evidence="12" type="ORF">BXT86_04235</name>
</gene>
<protein>
    <recommendedName>
        <fullName evidence="9">Ribonuclease 3</fullName>
        <ecNumber evidence="9">3.1.26.3</ecNumber>
    </recommendedName>
    <alternativeName>
        <fullName evidence="9">Ribonuclease III</fullName>
        <shortName evidence="9">RNase III</shortName>
    </alternativeName>
</protein>
<keyword evidence="4 9" id="KW-0507">mRNA processing</keyword>
<keyword evidence="5 9" id="KW-0540">Nuclease</keyword>
<feature type="binding site" evidence="9">
    <location>
        <position position="124"/>
    </location>
    <ligand>
        <name>Mg(2+)</name>
        <dbReference type="ChEBI" id="CHEBI:18420"/>
    </ligand>
</feature>
<comment type="function">
    <text evidence="9">Digests double-stranded RNA. Involved in the processing of primary rRNA transcript to yield the immediate precursors to the large and small rRNAs (23S and 16S). Processes some mRNAs, and tRNAs when they are encoded in the rRNA operon. Processes pre-crRNA and tracrRNA of type II CRISPR loci if present in the organism.</text>
</comment>
<dbReference type="GO" id="GO:0046872">
    <property type="term" value="F:metal ion binding"/>
    <property type="evidence" value="ECO:0007669"/>
    <property type="project" value="UniProtKB-KW"/>
</dbReference>
<dbReference type="PROSITE" id="PS50142">
    <property type="entry name" value="RNASE_3_2"/>
    <property type="match status" value="1"/>
</dbReference>
<evidence type="ECO:0000259" key="10">
    <source>
        <dbReference type="PROSITE" id="PS50137"/>
    </source>
</evidence>
<feature type="binding site" evidence="9">
    <location>
        <position position="121"/>
    </location>
    <ligand>
        <name>Mg(2+)</name>
        <dbReference type="ChEBI" id="CHEBI:18420"/>
    </ligand>
</feature>
<dbReference type="Gene3D" id="1.10.1520.10">
    <property type="entry name" value="Ribonuclease III domain"/>
    <property type="match status" value="1"/>
</dbReference>
<evidence type="ECO:0000256" key="9">
    <source>
        <dbReference type="HAMAP-Rule" id="MF_00104"/>
    </source>
</evidence>
<feature type="domain" description="RNase III" evidence="11">
    <location>
        <begin position="6"/>
        <end position="135"/>
    </location>
</feature>
<comment type="caution">
    <text evidence="12">The sequence shown here is derived from an EMBL/GenBank/DDBJ whole genome shotgun (WGS) entry which is preliminary data.</text>
</comment>
<dbReference type="HAMAP" id="MF_00104">
    <property type="entry name" value="RNase_III"/>
    <property type="match status" value="1"/>
</dbReference>
<dbReference type="InterPro" id="IPR014720">
    <property type="entry name" value="dsRBD_dom"/>
</dbReference>
<sequence>MPLPNFNQLEKKLKIKFNNRRLLTNAFTHSSSVKDTEASKRESNEVLEFLGDAVLELVVREYLIKKYPTYDEGELNRLKKIYTNEQTLYQIGYELELGNYLILDKGEELTGGRTRPSNIADCLEALIGALYLDQGLNPTKLFIQKTILKRKIEEAEDYKSILNEWIMQKGYKIDYQVVDEIGPPHQKIFYVDLYINNKKSAQGKGKTKKEAEQEAARIFIKKQGLKPV</sequence>
<comment type="catalytic activity">
    <reaction evidence="1 9">
        <text>Endonucleolytic cleavage to 5'-phosphomonoester.</text>
        <dbReference type="EC" id="3.1.26.3"/>
    </reaction>
</comment>
<organism evidence="12 13">
    <name type="scientific">candidate division WOR-3 bacterium 4484_100</name>
    <dbReference type="NCBI Taxonomy" id="1936077"/>
    <lineage>
        <taxon>Bacteria</taxon>
        <taxon>Bacteria division WOR-3</taxon>
    </lineage>
</organism>
<dbReference type="CDD" id="cd00593">
    <property type="entry name" value="RIBOc"/>
    <property type="match status" value="1"/>
</dbReference>
<feature type="active site" evidence="9">
    <location>
        <position position="124"/>
    </location>
</feature>
<dbReference type="SUPFAM" id="SSF54768">
    <property type="entry name" value="dsRNA-binding domain-like"/>
    <property type="match status" value="1"/>
</dbReference>
<dbReference type="AlphaFoldDB" id="A0A1V4QG80"/>
<dbReference type="SMART" id="SM00358">
    <property type="entry name" value="DSRM"/>
    <property type="match status" value="1"/>
</dbReference>
<dbReference type="Pfam" id="PF14622">
    <property type="entry name" value="Ribonucleas_3_3"/>
    <property type="match status" value="1"/>
</dbReference>
<evidence type="ECO:0000313" key="13">
    <source>
        <dbReference type="Proteomes" id="UP000191663"/>
    </source>
</evidence>
<evidence type="ECO:0000256" key="8">
    <source>
        <dbReference type="ARBA" id="ARBA00022884"/>
    </source>
</evidence>
<reference evidence="13" key="1">
    <citation type="submission" date="2017-01" db="EMBL/GenBank/DDBJ databases">
        <title>Novel pathways for hydrocarbon cycling and metabolic interdependencies in hydrothermal sediment communities.</title>
        <authorList>
            <person name="Dombrowski N."/>
            <person name="Seitz K."/>
            <person name="Teske A."/>
            <person name="Baker B."/>
        </authorList>
    </citation>
    <scope>NUCLEOTIDE SEQUENCE [LARGE SCALE GENOMIC DNA]</scope>
</reference>
<proteinExistence type="inferred from homology"/>
<dbReference type="GO" id="GO:0006364">
    <property type="term" value="P:rRNA processing"/>
    <property type="evidence" value="ECO:0007669"/>
    <property type="project" value="UniProtKB-UniRule"/>
</dbReference>
<dbReference type="InterPro" id="IPR036389">
    <property type="entry name" value="RNase_III_sf"/>
</dbReference>
<accession>A0A1V4QG80</accession>
<dbReference type="EMBL" id="MUKB01000069">
    <property type="protein sequence ID" value="OPX17865.1"/>
    <property type="molecule type" value="Genomic_DNA"/>
</dbReference>
<dbReference type="GO" id="GO:0003725">
    <property type="term" value="F:double-stranded RNA binding"/>
    <property type="evidence" value="ECO:0007669"/>
    <property type="project" value="TreeGrafter"/>
</dbReference>
<feature type="binding site" evidence="9">
    <location>
        <position position="48"/>
    </location>
    <ligand>
        <name>Mg(2+)</name>
        <dbReference type="ChEBI" id="CHEBI:18420"/>
    </ligand>
</feature>
<dbReference type="SUPFAM" id="SSF69065">
    <property type="entry name" value="RNase III domain-like"/>
    <property type="match status" value="1"/>
</dbReference>
<keyword evidence="9" id="KW-0479">Metal-binding</keyword>
<keyword evidence="9" id="KW-0819">tRNA processing</keyword>
<feature type="domain" description="DRBM" evidence="10">
    <location>
        <begin position="157"/>
        <end position="225"/>
    </location>
</feature>
<keyword evidence="9" id="KW-0963">Cytoplasm</keyword>
<dbReference type="Pfam" id="PF00035">
    <property type="entry name" value="dsrm"/>
    <property type="match status" value="1"/>
</dbReference>
<comment type="subunit">
    <text evidence="9">Homodimer.</text>
</comment>
<dbReference type="Proteomes" id="UP000191663">
    <property type="component" value="Unassembled WGS sequence"/>
</dbReference>
<evidence type="ECO:0000256" key="7">
    <source>
        <dbReference type="ARBA" id="ARBA00022801"/>
    </source>
</evidence>
<evidence type="ECO:0000313" key="12">
    <source>
        <dbReference type="EMBL" id="OPX17865.1"/>
    </source>
</evidence>
<evidence type="ECO:0000256" key="2">
    <source>
        <dbReference type="ARBA" id="ARBA00010183"/>
    </source>
</evidence>
<dbReference type="Gene3D" id="3.30.160.20">
    <property type="match status" value="1"/>
</dbReference>
<evidence type="ECO:0000256" key="4">
    <source>
        <dbReference type="ARBA" id="ARBA00022664"/>
    </source>
</evidence>
<keyword evidence="3 9" id="KW-0698">rRNA processing</keyword>
<comment type="cofactor">
    <cofactor evidence="9">
        <name>Mg(2+)</name>
        <dbReference type="ChEBI" id="CHEBI:18420"/>
    </cofactor>
</comment>
<keyword evidence="6 9" id="KW-0255">Endonuclease</keyword>
<dbReference type="PANTHER" id="PTHR11207:SF0">
    <property type="entry name" value="RIBONUCLEASE 3"/>
    <property type="match status" value="1"/>
</dbReference>
<dbReference type="InterPro" id="IPR011907">
    <property type="entry name" value="RNase_III"/>
</dbReference>
<dbReference type="CDD" id="cd10845">
    <property type="entry name" value="DSRM_RNAse_III_family"/>
    <property type="match status" value="1"/>
</dbReference>
<comment type="similarity">
    <text evidence="2">Belongs to the ribonuclease III family.</text>
</comment>
<dbReference type="PROSITE" id="PS50137">
    <property type="entry name" value="DS_RBD"/>
    <property type="match status" value="1"/>
</dbReference>
<dbReference type="GO" id="GO:0006397">
    <property type="term" value="P:mRNA processing"/>
    <property type="evidence" value="ECO:0007669"/>
    <property type="project" value="UniProtKB-UniRule"/>
</dbReference>
<name>A0A1V4QG80_UNCW3</name>
<keyword evidence="9" id="KW-0460">Magnesium</keyword>
<keyword evidence="7 9" id="KW-0378">Hydrolase</keyword>
<evidence type="ECO:0000256" key="5">
    <source>
        <dbReference type="ARBA" id="ARBA00022722"/>
    </source>
</evidence>
<comment type="subcellular location">
    <subcellularLocation>
        <location evidence="9">Cytoplasm</location>
    </subcellularLocation>
</comment>
<dbReference type="GO" id="GO:0004525">
    <property type="term" value="F:ribonuclease III activity"/>
    <property type="evidence" value="ECO:0007669"/>
    <property type="project" value="UniProtKB-UniRule"/>
</dbReference>
<dbReference type="PANTHER" id="PTHR11207">
    <property type="entry name" value="RIBONUCLEASE III"/>
    <property type="match status" value="1"/>
</dbReference>
<dbReference type="InterPro" id="IPR000999">
    <property type="entry name" value="RNase_III_dom"/>
</dbReference>